<dbReference type="KEGG" id="scq:SCULI_v1c04060"/>
<evidence type="ECO:0000256" key="1">
    <source>
        <dbReference type="ARBA" id="ARBA00004496"/>
    </source>
</evidence>
<dbReference type="NCBIfam" id="TIGR00046">
    <property type="entry name" value="RsmE family RNA methyltransferase"/>
    <property type="match status" value="1"/>
</dbReference>
<evidence type="ECO:0000256" key="7">
    <source>
        <dbReference type="ARBA" id="ARBA00022603"/>
    </source>
</evidence>
<evidence type="ECO:0000256" key="2">
    <source>
        <dbReference type="ARBA" id="ARBA00005528"/>
    </source>
</evidence>
<dbReference type="OrthoDB" id="9815641at2"/>
<dbReference type="InterPro" id="IPR046886">
    <property type="entry name" value="RsmE_MTase_dom"/>
</dbReference>
<evidence type="ECO:0000259" key="13">
    <source>
        <dbReference type="Pfam" id="PF04452"/>
    </source>
</evidence>
<evidence type="ECO:0000256" key="3">
    <source>
        <dbReference type="ARBA" id="ARBA00012328"/>
    </source>
</evidence>
<dbReference type="Pfam" id="PF04452">
    <property type="entry name" value="Methyltrans_RNA"/>
    <property type="match status" value="1"/>
</dbReference>
<dbReference type="EC" id="2.1.1.193" evidence="3 12"/>
<keyword evidence="5 12" id="KW-0963">Cytoplasm</keyword>
<comment type="subcellular location">
    <subcellularLocation>
        <location evidence="1 12">Cytoplasm</location>
    </subcellularLocation>
</comment>
<proteinExistence type="inferred from homology"/>
<dbReference type="PANTHER" id="PTHR30027">
    <property type="entry name" value="RIBOSOMAL RNA SMALL SUBUNIT METHYLTRANSFERASE E"/>
    <property type="match status" value="1"/>
</dbReference>
<evidence type="ECO:0000256" key="8">
    <source>
        <dbReference type="ARBA" id="ARBA00022679"/>
    </source>
</evidence>
<feature type="domain" description="Ribosomal RNA small subunit methyltransferase E methyltransferase" evidence="13">
    <location>
        <begin position="71"/>
        <end position="231"/>
    </location>
</feature>
<sequence>MHSFFVDKKIDDSFIIEGQDVHHIKNVIKLKLTQQVYCIYQSEKYLCLLETIEIDQCIVKIIEKIESDIKKVTINLFAGIIREQKWDFLLQKATEIGVDNIYPVIFKRNVVQVEPKKEESKIARWQSICKEAAKQSKRVNIPVVHKVIRTIPGISKIEADLKLVAWEETVKNSLKNQLQTDFQTINIVVGPEGGIDASEIAQLEQLNYHVVGLGNNILRAETASLYLLSTIMYEKH</sequence>
<comment type="similarity">
    <text evidence="2 12">Belongs to the RNA methyltransferase RsmE family.</text>
</comment>
<reference evidence="14 15" key="1">
    <citation type="journal article" date="2014" name="Genome Biol. Evol.">
        <title>Molecular evolution of the substrate utilization strategies and putative virulence factors in mosquito-associated Spiroplasma species.</title>
        <authorList>
            <person name="Chang T.H."/>
            <person name="Lo W.S."/>
            <person name="Ku C."/>
            <person name="Chen L.L."/>
            <person name="Kuo C.H."/>
        </authorList>
    </citation>
    <scope>NUCLEOTIDE SEQUENCE [LARGE SCALE GENOMIC DNA]</scope>
    <source>
        <strain evidence="14">AES-1</strain>
    </source>
</reference>
<keyword evidence="9 12" id="KW-0949">S-adenosyl-L-methionine</keyword>
<evidence type="ECO:0000256" key="6">
    <source>
        <dbReference type="ARBA" id="ARBA00022552"/>
    </source>
</evidence>
<evidence type="ECO:0000313" key="15">
    <source>
        <dbReference type="Proteomes" id="UP000019267"/>
    </source>
</evidence>
<keyword evidence="7 12" id="KW-0489">Methyltransferase</keyword>
<dbReference type="EMBL" id="CP006681">
    <property type="protein sequence ID" value="AHI52747.1"/>
    <property type="molecule type" value="Genomic_DNA"/>
</dbReference>
<dbReference type="SUPFAM" id="SSF75217">
    <property type="entry name" value="alpha/beta knot"/>
    <property type="match status" value="1"/>
</dbReference>
<accession>W6A6Y6</accession>
<evidence type="ECO:0000313" key="14">
    <source>
        <dbReference type="EMBL" id="AHI52747.1"/>
    </source>
</evidence>
<dbReference type="STRING" id="1276246.SCULI_v1c04060"/>
<evidence type="ECO:0000256" key="9">
    <source>
        <dbReference type="ARBA" id="ARBA00022691"/>
    </source>
</evidence>
<dbReference type="Proteomes" id="UP000019267">
    <property type="component" value="Chromosome"/>
</dbReference>
<dbReference type="InterPro" id="IPR029028">
    <property type="entry name" value="Alpha/beta_knot_MTases"/>
</dbReference>
<evidence type="ECO:0000256" key="4">
    <source>
        <dbReference type="ARBA" id="ARBA00013673"/>
    </source>
</evidence>
<evidence type="ECO:0000256" key="5">
    <source>
        <dbReference type="ARBA" id="ARBA00022490"/>
    </source>
</evidence>
<dbReference type="RefSeq" id="WP_025362986.1">
    <property type="nucleotide sequence ID" value="NZ_CP006681.1"/>
</dbReference>
<name>W6A6Y6_9MOLU</name>
<dbReference type="Gene3D" id="2.40.240.20">
    <property type="entry name" value="Hypothetical PUA domain-like, domain 1"/>
    <property type="match status" value="1"/>
</dbReference>
<evidence type="ECO:0000256" key="11">
    <source>
        <dbReference type="ARBA" id="ARBA00047944"/>
    </source>
</evidence>
<dbReference type="HOGENOM" id="CLU_067442_3_0_14"/>
<evidence type="ECO:0000256" key="12">
    <source>
        <dbReference type="PIRNR" id="PIRNR015601"/>
    </source>
</evidence>
<dbReference type="InterPro" id="IPR006700">
    <property type="entry name" value="RsmE"/>
</dbReference>
<dbReference type="PIRSF" id="PIRSF015601">
    <property type="entry name" value="MTase_slr0722"/>
    <property type="match status" value="1"/>
</dbReference>
<comment type="function">
    <text evidence="10 12">Specifically methylates the N3 position of the uracil ring of uridine 1498 (m3U1498) in 16S rRNA. Acts on the fully assembled 30S ribosomal subunit.</text>
</comment>
<dbReference type="eggNOG" id="COG1385">
    <property type="taxonomic scope" value="Bacteria"/>
</dbReference>
<evidence type="ECO:0000256" key="10">
    <source>
        <dbReference type="ARBA" id="ARBA00025699"/>
    </source>
</evidence>
<dbReference type="CDD" id="cd18084">
    <property type="entry name" value="RsmE-like"/>
    <property type="match status" value="1"/>
</dbReference>
<keyword evidence="6 12" id="KW-0698">rRNA processing</keyword>
<dbReference type="PANTHER" id="PTHR30027:SF3">
    <property type="entry name" value="16S RRNA (URACIL(1498)-N(3))-METHYLTRANSFERASE"/>
    <property type="match status" value="1"/>
</dbReference>
<dbReference type="GO" id="GO:0070042">
    <property type="term" value="F:rRNA (uridine-N3-)-methyltransferase activity"/>
    <property type="evidence" value="ECO:0007669"/>
    <property type="project" value="TreeGrafter"/>
</dbReference>
<dbReference type="AlphaFoldDB" id="W6A6Y6"/>
<dbReference type="GO" id="GO:0005737">
    <property type="term" value="C:cytoplasm"/>
    <property type="evidence" value="ECO:0007669"/>
    <property type="project" value="UniProtKB-SubCell"/>
</dbReference>
<dbReference type="Gene3D" id="3.40.1280.10">
    <property type="match status" value="1"/>
</dbReference>
<organism evidence="14 15">
    <name type="scientific">Spiroplasma culicicola AES-1</name>
    <dbReference type="NCBI Taxonomy" id="1276246"/>
    <lineage>
        <taxon>Bacteria</taxon>
        <taxon>Bacillati</taxon>
        <taxon>Mycoplasmatota</taxon>
        <taxon>Mollicutes</taxon>
        <taxon>Entomoplasmatales</taxon>
        <taxon>Spiroplasmataceae</taxon>
        <taxon>Spiroplasma</taxon>
    </lineage>
</organism>
<dbReference type="GO" id="GO:0070475">
    <property type="term" value="P:rRNA base methylation"/>
    <property type="evidence" value="ECO:0007669"/>
    <property type="project" value="TreeGrafter"/>
</dbReference>
<keyword evidence="15" id="KW-1185">Reference proteome</keyword>
<dbReference type="PATRIC" id="fig|1276246.3.peg.405"/>
<protein>
    <recommendedName>
        <fullName evidence="4 12">Ribosomal RNA small subunit methyltransferase E</fullName>
        <ecNumber evidence="3 12">2.1.1.193</ecNumber>
    </recommendedName>
</protein>
<gene>
    <name evidence="14" type="primary">rsmE</name>
    <name evidence="14" type="ORF">SCULI_v1c04060</name>
</gene>
<keyword evidence="8 12" id="KW-0808">Transferase</keyword>
<dbReference type="InterPro" id="IPR029026">
    <property type="entry name" value="tRNA_m1G_MTases_N"/>
</dbReference>
<comment type="catalytic activity">
    <reaction evidence="11 12">
        <text>uridine(1498) in 16S rRNA + S-adenosyl-L-methionine = N(3)-methyluridine(1498) in 16S rRNA + S-adenosyl-L-homocysteine + H(+)</text>
        <dbReference type="Rhea" id="RHEA:42920"/>
        <dbReference type="Rhea" id="RHEA-COMP:10283"/>
        <dbReference type="Rhea" id="RHEA-COMP:10284"/>
        <dbReference type="ChEBI" id="CHEBI:15378"/>
        <dbReference type="ChEBI" id="CHEBI:57856"/>
        <dbReference type="ChEBI" id="CHEBI:59789"/>
        <dbReference type="ChEBI" id="CHEBI:65315"/>
        <dbReference type="ChEBI" id="CHEBI:74502"/>
        <dbReference type="EC" id="2.1.1.193"/>
    </reaction>
</comment>